<dbReference type="STRING" id="1122142.SAMN02910414_01967"/>
<protein>
    <submittedName>
        <fullName evidence="4">Uncharacterized membrane protein</fullName>
    </submittedName>
</protein>
<dbReference type="AlphaFoldDB" id="A0A1H3LAE5"/>
<keyword evidence="1 3" id="KW-0812">Transmembrane</keyword>
<name>A0A1H3LAE5_9FIRM</name>
<feature type="transmembrane region" description="Helical" evidence="3">
    <location>
        <begin position="143"/>
        <end position="162"/>
    </location>
</feature>
<sequence length="173" mass="18376">MEKNVKSLSTYALSIAIVMVATLFLKVPTPTGYDNLGGCFILVIATFVNPIGALLAGGIGSMLADIMSGYAVWAIPTLIIKGSMGFLAAILLRKECCKKKLQIKSVRVYLFAILMSLYVVAGYLIAGIYVIGTIPGSLAQTPGLLVEAVVTVITYIVAASALEQVKFRKLVDL</sequence>
<feature type="transmembrane region" description="Helical" evidence="3">
    <location>
        <begin position="108"/>
        <end position="131"/>
    </location>
</feature>
<proteinExistence type="predicted"/>
<dbReference type="Gene3D" id="1.10.1760.20">
    <property type="match status" value="1"/>
</dbReference>
<dbReference type="OrthoDB" id="411368at2"/>
<feature type="transmembrane region" description="Helical" evidence="3">
    <location>
        <begin position="39"/>
        <end position="64"/>
    </location>
</feature>
<dbReference type="InterPro" id="IPR009825">
    <property type="entry name" value="ECF_substrate-spec-like"/>
</dbReference>
<feature type="transmembrane region" description="Helical" evidence="3">
    <location>
        <begin position="70"/>
        <end position="92"/>
    </location>
</feature>
<dbReference type="PANTHER" id="PTHR37815">
    <property type="entry name" value="UPF0397 PROTEIN BC_2624-RELATED"/>
    <property type="match status" value="1"/>
</dbReference>
<dbReference type="GO" id="GO:0016020">
    <property type="term" value="C:membrane"/>
    <property type="evidence" value="ECO:0007669"/>
    <property type="project" value="InterPro"/>
</dbReference>
<organism evidence="4 5">
    <name type="scientific">Lachnobacterium bovis DSM 14045</name>
    <dbReference type="NCBI Taxonomy" id="1122142"/>
    <lineage>
        <taxon>Bacteria</taxon>
        <taxon>Bacillati</taxon>
        <taxon>Bacillota</taxon>
        <taxon>Clostridia</taxon>
        <taxon>Lachnospirales</taxon>
        <taxon>Lachnospiraceae</taxon>
        <taxon>Lachnobacterium</taxon>
    </lineage>
</organism>
<dbReference type="RefSeq" id="WP_074718515.1">
    <property type="nucleotide sequence ID" value="NZ_FNPG01000024.1"/>
</dbReference>
<accession>A0A1H3LAE5</accession>
<evidence type="ECO:0000256" key="3">
    <source>
        <dbReference type="SAM" id="Phobius"/>
    </source>
</evidence>
<dbReference type="PANTHER" id="PTHR37815:SF3">
    <property type="entry name" value="UPF0397 PROTEIN SPR0429"/>
    <property type="match status" value="1"/>
</dbReference>
<keyword evidence="3" id="KW-0472">Membrane</keyword>
<dbReference type="EMBL" id="FNPG01000024">
    <property type="protein sequence ID" value="SDY61517.1"/>
    <property type="molecule type" value="Genomic_DNA"/>
</dbReference>
<gene>
    <name evidence="4" type="ORF">SAMN02910414_01967</name>
</gene>
<evidence type="ECO:0000256" key="1">
    <source>
        <dbReference type="ARBA" id="ARBA00022692"/>
    </source>
</evidence>
<keyword evidence="2 3" id="KW-1133">Transmembrane helix</keyword>
<reference evidence="4 5" key="1">
    <citation type="submission" date="2016-10" db="EMBL/GenBank/DDBJ databases">
        <authorList>
            <person name="de Groot N.N."/>
        </authorList>
    </citation>
    <scope>NUCLEOTIDE SEQUENCE [LARGE SCALE GENOMIC DNA]</scope>
    <source>
        <strain evidence="4 5">DSM 14045</strain>
    </source>
</reference>
<feature type="transmembrane region" description="Helical" evidence="3">
    <location>
        <begin position="6"/>
        <end position="27"/>
    </location>
</feature>
<evidence type="ECO:0000313" key="4">
    <source>
        <dbReference type="EMBL" id="SDY61517.1"/>
    </source>
</evidence>
<evidence type="ECO:0000256" key="2">
    <source>
        <dbReference type="ARBA" id="ARBA00022989"/>
    </source>
</evidence>
<evidence type="ECO:0000313" key="5">
    <source>
        <dbReference type="Proteomes" id="UP000183918"/>
    </source>
</evidence>
<keyword evidence="5" id="KW-1185">Reference proteome</keyword>
<dbReference type="Pfam" id="PF07155">
    <property type="entry name" value="ECF-ribofla_trS"/>
    <property type="match status" value="1"/>
</dbReference>
<dbReference type="Proteomes" id="UP000183918">
    <property type="component" value="Unassembled WGS sequence"/>
</dbReference>